<dbReference type="SUPFAM" id="SSF53187">
    <property type="entry name" value="Zn-dependent exopeptidases"/>
    <property type="match status" value="1"/>
</dbReference>
<dbReference type="Gene3D" id="3.40.630.10">
    <property type="entry name" value="Zn peptidases"/>
    <property type="match status" value="1"/>
</dbReference>
<keyword evidence="1" id="KW-0378">Hydrolase</keyword>
<keyword evidence="2" id="KW-0031">Aminopeptidase</keyword>
<protein>
    <submittedName>
        <fullName evidence="2">Putative aminopeptidase FrvX</fullName>
    </submittedName>
</protein>
<dbReference type="InterPro" id="IPR002933">
    <property type="entry name" value="Peptidase_M20"/>
</dbReference>
<keyword evidence="3" id="KW-1185">Reference proteome</keyword>
<dbReference type="OrthoDB" id="8437645at2"/>
<evidence type="ECO:0000256" key="1">
    <source>
        <dbReference type="ARBA" id="ARBA00022801"/>
    </source>
</evidence>
<dbReference type="STRING" id="441119.SAMN04488047_12810"/>
<dbReference type="GO" id="GO:0004177">
    <property type="term" value="F:aminopeptidase activity"/>
    <property type="evidence" value="ECO:0007669"/>
    <property type="project" value="UniProtKB-KW"/>
</dbReference>
<keyword evidence="2" id="KW-0645">Protease</keyword>
<sequence>MTGSATHRWTCRAPTGVQVERALRRCDEIRALVEAHVTPERMLRYVRALSDAPAPSGVASLMRTPVLRALLEEDGALGGRLALEANYGGTGAAALATGSGAESGLWYIAHLDTISYLVHPAQGGRHPLVPFCYHLTGHGKRPAQALRYDLEAGAFVVVAEGVLLSDGDGPSFVPSGDEHLRPGDRVVPMAPFETGQNGLLTGHFDNAGGVAALALAAPVLAEIGSDAFLAMPDEEEGPAATGNQSISRGSARLLAAAPAPRFSVVVDMQQTAAEGNCGPDGAGVPGAGAVLSEFSSLARGAVTPPPLYSAVREFARNLDARGATVKETSNLYTSRSDDVSVMQRNSDIVLLGFPGADRHFDTAYPTAHLDDLVSLSRALVYMSALAAELEEEP</sequence>
<gene>
    <name evidence="2" type="ORF">SAMN04488047_12810</name>
</gene>
<dbReference type="AlphaFoldDB" id="A0A1I5V7R6"/>
<accession>A0A1I5V7R6</accession>
<dbReference type="Pfam" id="PF01546">
    <property type="entry name" value="Peptidase_M20"/>
    <property type="match status" value="1"/>
</dbReference>
<name>A0A1I5V7R6_9RHOB</name>
<proteinExistence type="predicted"/>
<evidence type="ECO:0000313" key="2">
    <source>
        <dbReference type="EMBL" id="SFQ03549.1"/>
    </source>
</evidence>
<dbReference type="Proteomes" id="UP000199356">
    <property type="component" value="Unassembled WGS sequence"/>
</dbReference>
<evidence type="ECO:0000313" key="3">
    <source>
        <dbReference type="Proteomes" id="UP000199356"/>
    </source>
</evidence>
<dbReference type="RefSeq" id="WP_143096222.1">
    <property type="nucleotide sequence ID" value="NZ_FOXA01000028.1"/>
</dbReference>
<dbReference type="EMBL" id="FOXA01000028">
    <property type="protein sequence ID" value="SFQ03549.1"/>
    <property type="molecule type" value="Genomic_DNA"/>
</dbReference>
<reference evidence="2 3" key="1">
    <citation type="submission" date="2016-10" db="EMBL/GenBank/DDBJ databases">
        <authorList>
            <person name="de Groot N.N."/>
        </authorList>
    </citation>
    <scope>NUCLEOTIDE SEQUENCE [LARGE SCALE GENOMIC DNA]</scope>
    <source>
        <strain evidence="2 3">DSM 19547</strain>
    </source>
</reference>
<organism evidence="2 3">
    <name type="scientific">Tranquillimonas alkanivorans</name>
    <dbReference type="NCBI Taxonomy" id="441119"/>
    <lineage>
        <taxon>Bacteria</taxon>
        <taxon>Pseudomonadati</taxon>
        <taxon>Pseudomonadota</taxon>
        <taxon>Alphaproteobacteria</taxon>
        <taxon>Rhodobacterales</taxon>
        <taxon>Roseobacteraceae</taxon>
        <taxon>Tranquillimonas</taxon>
    </lineage>
</organism>